<reference evidence="4 5" key="1">
    <citation type="submission" date="2018-03" db="EMBL/GenBank/DDBJ databases">
        <title>Genomic Encyclopedia of Type Strains, Phase III (KMG-III): the genomes of soil and plant-associated and newly described type strains.</title>
        <authorList>
            <person name="Whitman W."/>
        </authorList>
    </citation>
    <scope>NUCLEOTIDE SEQUENCE [LARGE SCALE GENOMIC DNA]</scope>
    <source>
        <strain evidence="4 5">CGMCC 4.7125</strain>
    </source>
</reference>
<evidence type="ECO:0000259" key="3">
    <source>
        <dbReference type="Pfam" id="PF09449"/>
    </source>
</evidence>
<evidence type="ECO:0000256" key="2">
    <source>
        <dbReference type="SAM" id="SignalP"/>
    </source>
</evidence>
<keyword evidence="2" id="KW-0732">Signal</keyword>
<dbReference type="InterPro" id="IPR016123">
    <property type="entry name" value="Mog1/PsbP_a/b/a-sand"/>
</dbReference>
<proteinExistence type="predicted"/>
<feature type="compositionally biased region" description="Low complexity" evidence="1">
    <location>
        <begin position="21"/>
        <end position="40"/>
    </location>
</feature>
<feature type="domain" description="DUF2020" evidence="3">
    <location>
        <begin position="44"/>
        <end position="175"/>
    </location>
</feature>
<evidence type="ECO:0000313" key="4">
    <source>
        <dbReference type="EMBL" id="PRX47775.1"/>
    </source>
</evidence>
<dbReference type="Pfam" id="PF09449">
    <property type="entry name" value="DUF2020"/>
    <property type="match status" value="1"/>
</dbReference>
<sequence>MRRLVLLGAAASVLFAGCSGTEDPAPATSSAPAATSDAAPSLPPAPEPAAAEPCPYLGTDFVADANGQRVGEVRVSADQPHPTCFFYRPDGDIQLTVRVYTGEPEVATALVDQAAPVDTSNPTSQPPGWEGGYESTDKGAVYAVAKDGNAVIVTTNQQQSVKARTVAEEAISALGI</sequence>
<dbReference type="AlphaFoldDB" id="A0A2T0LVB9"/>
<dbReference type="RefSeq" id="WP_106179258.1">
    <property type="nucleotide sequence ID" value="NZ_PVNH01000005.1"/>
</dbReference>
<name>A0A2T0LVB9_9PSEU</name>
<evidence type="ECO:0000313" key="5">
    <source>
        <dbReference type="Proteomes" id="UP000238362"/>
    </source>
</evidence>
<dbReference type="OrthoDB" id="4774058at2"/>
<organism evidence="4 5">
    <name type="scientific">Prauserella shujinwangii</name>
    <dbReference type="NCBI Taxonomy" id="1453103"/>
    <lineage>
        <taxon>Bacteria</taxon>
        <taxon>Bacillati</taxon>
        <taxon>Actinomycetota</taxon>
        <taxon>Actinomycetes</taxon>
        <taxon>Pseudonocardiales</taxon>
        <taxon>Pseudonocardiaceae</taxon>
        <taxon>Prauserella</taxon>
    </lineage>
</organism>
<dbReference type="EMBL" id="PVNH01000005">
    <property type="protein sequence ID" value="PRX47775.1"/>
    <property type="molecule type" value="Genomic_DNA"/>
</dbReference>
<dbReference type="SUPFAM" id="SSF55724">
    <property type="entry name" value="Mog1p/PsbP-like"/>
    <property type="match status" value="1"/>
</dbReference>
<dbReference type="Gene3D" id="3.40.1000.10">
    <property type="entry name" value="Mog1/PsbP, alpha/beta/alpha sandwich"/>
    <property type="match status" value="1"/>
</dbReference>
<gene>
    <name evidence="4" type="ORF">B0I33_105357</name>
</gene>
<keyword evidence="5" id="KW-1185">Reference proteome</keyword>
<feature type="chain" id="PRO_5039049162" evidence="2">
    <location>
        <begin position="22"/>
        <end position="176"/>
    </location>
</feature>
<feature type="signal peptide" evidence="2">
    <location>
        <begin position="1"/>
        <end position="21"/>
    </location>
</feature>
<feature type="region of interest" description="Disordered" evidence="1">
    <location>
        <begin position="21"/>
        <end position="55"/>
    </location>
</feature>
<dbReference type="PROSITE" id="PS51257">
    <property type="entry name" value="PROKAR_LIPOPROTEIN"/>
    <property type="match status" value="1"/>
</dbReference>
<dbReference type="Proteomes" id="UP000238362">
    <property type="component" value="Unassembled WGS sequence"/>
</dbReference>
<protein>
    <submittedName>
        <fullName evidence="4">Uncharacterized protein DUF2020</fullName>
    </submittedName>
</protein>
<evidence type="ECO:0000256" key="1">
    <source>
        <dbReference type="SAM" id="MobiDB-lite"/>
    </source>
</evidence>
<comment type="caution">
    <text evidence="4">The sequence shown here is derived from an EMBL/GenBank/DDBJ whole genome shotgun (WGS) entry which is preliminary data.</text>
</comment>
<dbReference type="InterPro" id="IPR018567">
    <property type="entry name" value="DUF2020"/>
</dbReference>
<accession>A0A2T0LVB9</accession>